<evidence type="ECO:0000256" key="6">
    <source>
        <dbReference type="ARBA" id="ARBA00038019"/>
    </source>
</evidence>
<feature type="compositionally biased region" description="Polar residues" evidence="7">
    <location>
        <begin position="204"/>
        <end position="215"/>
    </location>
</feature>
<dbReference type="FunFam" id="1.25.40.10:FF:000064">
    <property type="entry name" value="Putative pre-mrna-processing factor 39"/>
    <property type="match status" value="1"/>
</dbReference>
<dbReference type="GO" id="GO:0071004">
    <property type="term" value="C:U2-type prespliceosome"/>
    <property type="evidence" value="ECO:0007669"/>
    <property type="project" value="TreeGrafter"/>
</dbReference>
<dbReference type="EMBL" id="LR862153">
    <property type="protein sequence ID" value="CAD1836071.1"/>
    <property type="molecule type" value="Genomic_DNA"/>
</dbReference>
<dbReference type="GO" id="GO:0000243">
    <property type="term" value="C:commitment complex"/>
    <property type="evidence" value="ECO:0007669"/>
    <property type="project" value="TreeGrafter"/>
</dbReference>
<dbReference type="InterPro" id="IPR003107">
    <property type="entry name" value="HAT"/>
</dbReference>
<evidence type="ECO:0000256" key="7">
    <source>
        <dbReference type="SAM" id="MobiDB-lite"/>
    </source>
</evidence>
<dbReference type="FunFam" id="1.25.40.10:FF:000159">
    <property type="entry name" value="Tetratricopeptide repeat (TPR)-like superfamily protein"/>
    <property type="match status" value="1"/>
</dbReference>
<dbReference type="PANTHER" id="PTHR17204:SF5">
    <property type="entry name" value="PRE-MRNA-PROCESSING FACTOR 39"/>
    <property type="match status" value="1"/>
</dbReference>
<keyword evidence="2" id="KW-0507">mRNA processing</keyword>
<feature type="region of interest" description="Disordered" evidence="7">
    <location>
        <begin position="836"/>
        <end position="856"/>
    </location>
</feature>
<dbReference type="SUPFAM" id="SSF48452">
    <property type="entry name" value="TPR-like"/>
    <property type="match status" value="1"/>
</dbReference>
<keyword evidence="3" id="KW-0677">Repeat</keyword>
<dbReference type="InterPro" id="IPR011990">
    <property type="entry name" value="TPR-like_helical_dom_sf"/>
</dbReference>
<evidence type="ECO:0000256" key="1">
    <source>
        <dbReference type="ARBA" id="ARBA00004123"/>
    </source>
</evidence>
<protein>
    <recommendedName>
        <fullName evidence="9">Pre-mRNA-processing factor 39</fullName>
    </recommendedName>
</protein>
<feature type="region of interest" description="Disordered" evidence="7">
    <location>
        <begin position="135"/>
        <end position="154"/>
    </location>
</feature>
<keyword evidence="4" id="KW-0508">mRNA splicing</keyword>
<evidence type="ECO:0000313" key="8">
    <source>
        <dbReference type="EMBL" id="CAD1836071.1"/>
    </source>
</evidence>
<sequence>MWILAVGSDLNGRNGFLFNCALNPKFANRLDLFSASSSSSSSNLSLSPSTPSSARVTRSAAGVELYGEGEIGVLCENLFLPRTKLCCLSITEEGLEFVDNSSLIAEDCYLDIMEDSQFVVPPAVASTDYPSTGQLPAGYAASNPDTTAAGGEADPASSAAAVYASVDNTNPEAKIEIQNSGSVAQEATYGMASESENDNEASGAGQNIGNQDTTASTYPVDYSSLNGTAVDVASYQSAGVTENGVLPNDASGQVLGQPYEDAAYSPEEERLWNMVRVNCLDFNAWTALIEETEKVAENNIIKIRKVYDAFLVEFPLCFGYWKKYADHEGRLDSVEKVVEVYERAVLAVTYSVEIWVNYCQFAISTYEDPDIIRRLFERGLAYVGTDYRSDLLWDEYIRYEESHQAWSHLAMIYTRILEHPIQQLDRYFNCFKDLAATRPLSEIRTAEEAALLSATTENDGQQGLEGEVRSDGVEQSPKPVSAGLTEAEELEKYIAIREEMYKKAKEYDSKIVGFETAIRRPYFHVRPLDDSELENWQNYLDFIERGDDFNKVVKLYERCLIACANYPEFWIRYVLCMEASGSMELANNALARATQVFVKKQAEIHLFAARFKELSGDVSGAREVYQFLYSEGSPGLLEALVKHANMEYRQGEKEAAFSVYEKAIAAEREKEQSHLLPMLIIQYSRFVYLVAGDLEKARGILSGSLGHLQLSRPVLEAVIHLESIHPSPKHVESVDSLVEKFITPDAENPNVTASTSDREEISSIFLEFLDLFGDAQSIKKAENRHSMLFLRHRPALVSRKRSADDTFASDRAKMAKTGDAGQSIMGAYPNAQSQWPSGYGQKAPAWPPTSQAQGQQWSTGYAPQAGYAAYGGYANYGQPVPQPAPQAATYSAYPATYPTQAYAPQPAAAAAAAATVAATAAVAAAYPQQPVASAAAAQPYYGTYY</sequence>
<dbReference type="SMART" id="SM00386">
    <property type="entry name" value="HAT"/>
    <property type="match status" value="5"/>
</dbReference>
<evidence type="ECO:0000256" key="2">
    <source>
        <dbReference type="ARBA" id="ARBA00022664"/>
    </source>
</evidence>
<dbReference type="GO" id="GO:0000395">
    <property type="term" value="P:mRNA 5'-splice site recognition"/>
    <property type="evidence" value="ECO:0007669"/>
    <property type="project" value="TreeGrafter"/>
</dbReference>
<gene>
    <name evidence="8" type="ORF">CB5_LOCUS19282</name>
</gene>
<keyword evidence="5" id="KW-0539">Nucleus</keyword>
<proteinExistence type="inferred from homology"/>
<comment type="subcellular location">
    <subcellularLocation>
        <location evidence="1">Nucleus</location>
    </subcellularLocation>
</comment>
<comment type="similarity">
    <text evidence="6">Belongs to the PRP39 family.</text>
</comment>
<dbReference type="AlphaFoldDB" id="A0A6V7PZ79"/>
<feature type="region of interest" description="Disordered" evidence="7">
    <location>
        <begin position="193"/>
        <end position="215"/>
    </location>
</feature>
<dbReference type="Pfam" id="PF23241">
    <property type="entry name" value="HAT_PRP39_C"/>
    <property type="match status" value="1"/>
</dbReference>
<reference evidence="8" key="1">
    <citation type="submission" date="2020-07" db="EMBL/GenBank/DDBJ databases">
        <authorList>
            <person name="Lin J."/>
        </authorList>
    </citation>
    <scope>NUCLEOTIDE SEQUENCE</scope>
</reference>
<name>A0A6V7PZ79_ANACO</name>
<evidence type="ECO:0000256" key="4">
    <source>
        <dbReference type="ARBA" id="ARBA00023187"/>
    </source>
</evidence>
<evidence type="ECO:0000256" key="3">
    <source>
        <dbReference type="ARBA" id="ARBA00022737"/>
    </source>
</evidence>
<dbReference type="PANTHER" id="PTHR17204">
    <property type="entry name" value="PRE-MRNA PROCESSING PROTEIN PRP39-RELATED"/>
    <property type="match status" value="1"/>
</dbReference>
<accession>A0A6V7PZ79</accession>
<organism evidence="8">
    <name type="scientific">Ananas comosus var. bracteatus</name>
    <name type="common">red pineapple</name>
    <dbReference type="NCBI Taxonomy" id="296719"/>
    <lineage>
        <taxon>Eukaryota</taxon>
        <taxon>Viridiplantae</taxon>
        <taxon>Streptophyta</taxon>
        <taxon>Embryophyta</taxon>
        <taxon>Tracheophyta</taxon>
        <taxon>Spermatophyta</taxon>
        <taxon>Magnoliopsida</taxon>
        <taxon>Liliopsida</taxon>
        <taxon>Poales</taxon>
        <taxon>Bromeliaceae</taxon>
        <taxon>Bromelioideae</taxon>
        <taxon>Ananas</taxon>
    </lineage>
</organism>
<dbReference type="GO" id="GO:0030627">
    <property type="term" value="F:pre-mRNA 5'-splice site binding"/>
    <property type="evidence" value="ECO:0007669"/>
    <property type="project" value="TreeGrafter"/>
</dbReference>
<evidence type="ECO:0008006" key="9">
    <source>
        <dbReference type="Google" id="ProtNLM"/>
    </source>
</evidence>
<dbReference type="Pfam" id="PF23240">
    <property type="entry name" value="HAT_PRP39_N"/>
    <property type="match status" value="1"/>
</dbReference>
<evidence type="ECO:0000256" key="5">
    <source>
        <dbReference type="ARBA" id="ARBA00023242"/>
    </source>
</evidence>
<feature type="region of interest" description="Disordered" evidence="7">
    <location>
        <begin position="454"/>
        <end position="481"/>
    </location>
</feature>
<dbReference type="InterPro" id="IPR059164">
    <property type="entry name" value="HAT_PRP39_C"/>
</dbReference>
<dbReference type="GO" id="GO:0005685">
    <property type="term" value="C:U1 snRNP"/>
    <property type="evidence" value="ECO:0007669"/>
    <property type="project" value="TreeGrafter"/>
</dbReference>
<dbReference type="Gene3D" id="1.25.40.10">
    <property type="entry name" value="Tetratricopeptide repeat domain"/>
    <property type="match status" value="2"/>
</dbReference>